<dbReference type="InterPro" id="IPR000522">
    <property type="entry name" value="ABC_transptr_permease_BtuC"/>
</dbReference>
<dbReference type="AlphaFoldDB" id="A0A7C3C9J2"/>
<comment type="caution">
    <text evidence="9">The sequence shown here is derived from an EMBL/GenBank/DDBJ whole genome shotgun (WGS) entry which is preliminary data.</text>
</comment>
<dbReference type="GO" id="GO:0022857">
    <property type="term" value="F:transmembrane transporter activity"/>
    <property type="evidence" value="ECO:0007669"/>
    <property type="project" value="InterPro"/>
</dbReference>
<evidence type="ECO:0000256" key="1">
    <source>
        <dbReference type="ARBA" id="ARBA00004651"/>
    </source>
</evidence>
<feature type="transmembrane region" description="Helical" evidence="8">
    <location>
        <begin position="301"/>
        <end position="320"/>
    </location>
</feature>
<feature type="transmembrane region" description="Helical" evidence="8">
    <location>
        <begin position="139"/>
        <end position="162"/>
    </location>
</feature>
<proteinExistence type="inferred from homology"/>
<comment type="similarity">
    <text evidence="2">Belongs to the binding-protein-dependent transport system permease family. FecCD subfamily.</text>
</comment>
<evidence type="ECO:0000256" key="3">
    <source>
        <dbReference type="ARBA" id="ARBA00022448"/>
    </source>
</evidence>
<dbReference type="InterPro" id="IPR037294">
    <property type="entry name" value="ABC_BtuC-like"/>
</dbReference>
<accession>A0A7C3C9J2</accession>
<dbReference type="PANTHER" id="PTHR30472">
    <property type="entry name" value="FERRIC ENTEROBACTIN TRANSPORT SYSTEM PERMEASE PROTEIN"/>
    <property type="match status" value="1"/>
</dbReference>
<dbReference type="PANTHER" id="PTHR30472:SF25">
    <property type="entry name" value="ABC TRANSPORTER PERMEASE PROTEIN MJ0876-RELATED"/>
    <property type="match status" value="1"/>
</dbReference>
<feature type="transmembrane region" description="Helical" evidence="8">
    <location>
        <begin position="88"/>
        <end position="106"/>
    </location>
</feature>
<evidence type="ECO:0000256" key="4">
    <source>
        <dbReference type="ARBA" id="ARBA00022475"/>
    </source>
</evidence>
<dbReference type="SUPFAM" id="SSF81345">
    <property type="entry name" value="ABC transporter involved in vitamin B12 uptake, BtuC"/>
    <property type="match status" value="1"/>
</dbReference>
<dbReference type="EMBL" id="DRMN01000358">
    <property type="protein sequence ID" value="HFB55361.1"/>
    <property type="molecule type" value="Genomic_DNA"/>
</dbReference>
<evidence type="ECO:0000256" key="7">
    <source>
        <dbReference type="ARBA" id="ARBA00023136"/>
    </source>
</evidence>
<organism evidence="9">
    <name type="scientific">Hellea balneolensis</name>
    <dbReference type="NCBI Taxonomy" id="287478"/>
    <lineage>
        <taxon>Bacteria</taxon>
        <taxon>Pseudomonadati</taxon>
        <taxon>Pseudomonadota</taxon>
        <taxon>Alphaproteobacteria</taxon>
        <taxon>Maricaulales</taxon>
        <taxon>Robiginitomaculaceae</taxon>
        <taxon>Hellea</taxon>
    </lineage>
</organism>
<keyword evidence="4" id="KW-1003">Cell membrane</keyword>
<dbReference type="GO" id="GO:0005886">
    <property type="term" value="C:plasma membrane"/>
    <property type="evidence" value="ECO:0007669"/>
    <property type="project" value="UniProtKB-SubCell"/>
</dbReference>
<keyword evidence="3" id="KW-0813">Transport</keyword>
<feature type="transmembrane region" description="Helical" evidence="8">
    <location>
        <begin position="112"/>
        <end position="132"/>
    </location>
</feature>
<dbReference type="Gene3D" id="1.10.3470.10">
    <property type="entry name" value="ABC transporter involved in vitamin B12 uptake, BtuC"/>
    <property type="match status" value="1"/>
</dbReference>
<evidence type="ECO:0000256" key="8">
    <source>
        <dbReference type="SAM" id="Phobius"/>
    </source>
</evidence>
<feature type="transmembrane region" description="Helical" evidence="8">
    <location>
        <begin position="182"/>
        <end position="204"/>
    </location>
</feature>
<feature type="transmembrane region" description="Helical" evidence="8">
    <location>
        <begin position="272"/>
        <end position="294"/>
    </location>
</feature>
<keyword evidence="6 8" id="KW-1133">Transmembrane helix</keyword>
<gene>
    <name evidence="9" type="ORF">ENJ46_05500</name>
</gene>
<dbReference type="Pfam" id="PF01032">
    <property type="entry name" value="FecCD"/>
    <property type="match status" value="1"/>
</dbReference>
<name>A0A7C3C9J2_9PROT</name>
<evidence type="ECO:0000256" key="2">
    <source>
        <dbReference type="ARBA" id="ARBA00007935"/>
    </source>
</evidence>
<evidence type="ECO:0000256" key="5">
    <source>
        <dbReference type="ARBA" id="ARBA00022692"/>
    </source>
</evidence>
<keyword evidence="7 8" id="KW-0472">Membrane</keyword>
<reference evidence="9" key="1">
    <citation type="journal article" date="2020" name="mSystems">
        <title>Genome- and Community-Level Interaction Insights into Carbon Utilization and Element Cycling Functions of Hydrothermarchaeota in Hydrothermal Sediment.</title>
        <authorList>
            <person name="Zhou Z."/>
            <person name="Liu Y."/>
            <person name="Xu W."/>
            <person name="Pan J."/>
            <person name="Luo Z.H."/>
            <person name="Li M."/>
        </authorList>
    </citation>
    <scope>NUCLEOTIDE SEQUENCE [LARGE SCALE GENOMIC DNA]</scope>
    <source>
        <strain evidence="9">HyVt-489</strain>
    </source>
</reference>
<evidence type="ECO:0000256" key="6">
    <source>
        <dbReference type="ARBA" id="ARBA00022989"/>
    </source>
</evidence>
<dbReference type="CDD" id="cd06550">
    <property type="entry name" value="TM_ABC_iron-siderophores_like"/>
    <property type="match status" value="1"/>
</dbReference>
<protein>
    <submittedName>
        <fullName evidence="9">Iron ABC transporter permease</fullName>
    </submittedName>
</protein>
<dbReference type="FunFam" id="1.10.3470.10:FF:000001">
    <property type="entry name" value="Vitamin B12 ABC transporter permease BtuC"/>
    <property type="match status" value="1"/>
</dbReference>
<keyword evidence="5 8" id="KW-0812">Transmembrane</keyword>
<feature type="transmembrane region" description="Helical" evidence="8">
    <location>
        <begin position="56"/>
        <end position="76"/>
    </location>
</feature>
<dbReference type="Proteomes" id="UP000886042">
    <property type="component" value="Unassembled WGS sequence"/>
</dbReference>
<comment type="subcellular location">
    <subcellularLocation>
        <location evidence="1">Cell membrane</location>
        <topology evidence="1">Multi-pass membrane protein</topology>
    </subcellularLocation>
</comment>
<feature type="transmembrane region" description="Helical" evidence="8">
    <location>
        <begin position="230"/>
        <end position="260"/>
    </location>
</feature>
<evidence type="ECO:0000313" key="9">
    <source>
        <dbReference type="EMBL" id="HFB55361.1"/>
    </source>
</evidence>
<sequence length="325" mass="33389">MSTFTRSYLLLAVFCLISAGLSLHVGALPITPSHVLAALWGKGDANTVLIVQELRLPRTLLALIIGAGLGASGAALQGYTRNPLADPGILGFSATAAFGAVLALYFGHAAWISVAALLGAGVGALLLLAIAGRRQGATLLILAGVGIGSLATALTGLLMNFAPNPWALSEIVYWLMGSLRNASGHTVIISGSLTLVGLCLLFLIGPHLRVLSLGEETAQSLGVSLKKLRILLVMGVALCVGSGVAIAGAIGFIGLFIPHILRKLFTADPARLIPLSALGGAGFLVLADTLTRILSSHGTQLYLGILTALIGAPFFIYLAFKEARS</sequence>